<evidence type="ECO:0000313" key="8">
    <source>
        <dbReference type="EMBL" id="KAJ9154084.1"/>
    </source>
</evidence>
<keyword evidence="6 7" id="KW-0472">Membrane</keyword>
<proteinExistence type="inferred from homology"/>
<feature type="transmembrane region" description="Helical" evidence="7">
    <location>
        <begin position="162"/>
        <end position="182"/>
    </location>
</feature>
<keyword evidence="5 7" id="KW-1133">Transmembrane helix</keyword>
<dbReference type="NCBIfam" id="TIGR00788">
    <property type="entry name" value="fbt"/>
    <property type="match status" value="1"/>
</dbReference>
<dbReference type="Proteomes" id="UP001174677">
    <property type="component" value="Chromosome 15"/>
</dbReference>
<feature type="transmembrane region" description="Helical" evidence="7">
    <location>
        <begin position="381"/>
        <end position="400"/>
    </location>
</feature>
<evidence type="ECO:0000256" key="7">
    <source>
        <dbReference type="SAM" id="Phobius"/>
    </source>
</evidence>
<comment type="subcellular location">
    <subcellularLocation>
        <location evidence="1">Membrane</location>
        <topology evidence="1">Multi-pass membrane protein</topology>
    </subcellularLocation>
</comment>
<feature type="transmembrane region" description="Helical" evidence="7">
    <location>
        <begin position="483"/>
        <end position="503"/>
    </location>
</feature>
<keyword evidence="9" id="KW-1185">Reference proteome</keyword>
<feature type="transmembrane region" description="Helical" evidence="7">
    <location>
        <begin position="350"/>
        <end position="369"/>
    </location>
</feature>
<evidence type="ECO:0000256" key="3">
    <source>
        <dbReference type="ARBA" id="ARBA00022448"/>
    </source>
</evidence>
<dbReference type="InterPro" id="IPR039309">
    <property type="entry name" value="BT1"/>
</dbReference>
<dbReference type="Gene3D" id="1.20.1250.20">
    <property type="entry name" value="MFS general substrate transporter like domains"/>
    <property type="match status" value="1"/>
</dbReference>
<dbReference type="PANTHER" id="PTHR31585">
    <property type="entry name" value="FOLATE-BIOPTERIN TRANSPORTER 1, CHLOROPLASTIC"/>
    <property type="match status" value="1"/>
</dbReference>
<comment type="similarity">
    <text evidence="2">Belongs to the major facilitator superfamily. Folate-biopterin transporter (TC 2.A.71) family.</text>
</comment>
<protein>
    <recommendedName>
        <fullName evidence="10">Major facilitator superfamily (MFS) profile domain-containing protein</fullName>
    </recommendedName>
</protein>
<name>A0ABQ9L116_HEVBR</name>
<feature type="transmembrane region" description="Helical" evidence="7">
    <location>
        <begin position="452"/>
        <end position="477"/>
    </location>
</feature>
<accession>A0ABQ9L116</accession>
<evidence type="ECO:0000313" key="9">
    <source>
        <dbReference type="Proteomes" id="UP001174677"/>
    </source>
</evidence>
<feature type="transmembrane region" description="Helical" evidence="7">
    <location>
        <begin position="319"/>
        <end position="338"/>
    </location>
</feature>
<evidence type="ECO:0000256" key="5">
    <source>
        <dbReference type="ARBA" id="ARBA00022989"/>
    </source>
</evidence>
<keyword evidence="3" id="KW-0813">Transport</keyword>
<keyword evidence="4 7" id="KW-0812">Transmembrane</keyword>
<evidence type="ECO:0000256" key="4">
    <source>
        <dbReference type="ARBA" id="ARBA00022692"/>
    </source>
</evidence>
<dbReference type="Pfam" id="PF03092">
    <property type="entry name" value="BT1"/>
    <property type="match status" value="1"/>
</dbReference>
<evidence type="ECO:0000256" key="6">
    <source>
        <dbReference type="ARBA" id="ARBA00023136"/>
    </source>
</evidence>
<gene>
    <name evidence="8" type="ORF">P3X46_027458</name>
</gene>
<dbReference type="InterPro" id="IPR004324">
    <property type="entry name" value="FBT"/>
</dbReference>
<reference evidence="8 9" key="1">
    <citation type="journal article" date="2023" name="Plant Biotechnol. J.">
        <title>Chromosome-level wild Hevea brasiliensis genome provides new tools for genomic-assisted breeding and valuable loci to elevate rubber yield.</title>
        <authorList>
            <person name="Cheng H."/>
            <person name="Song X."/>
            <person name="Hu Y."/>
            <person name="Wu T."/>
            <person name="Yang Q."/>
            <person name="An Z."/>
            <person name="Feng S."/>
            <person name="Deng Z."/>
            <person name="Wu W."/>
            <person name="Zeng X."/>
            <person name="Tu M."/>
            <person name="Wang X."/>
            <person name="Huang H."/>
        </authorList>
    </citation>
    <scope>NUCLEOTIDE SEQUENCE [LARGE SCALE GENOMIC DNA]</scope>
    <source>
        <strain evidence="8">MT/VB/25A 57/8</strain>
    </source>
</reference>
<evidence type="ECO:0008006" key="10">
    <source>
        <dbReference type="Google" id="ProtNLM"/>
    </source>
</evidence>
<dbReference type="InterPro" id="IPR036259">
    <property type="entry name" value="MFS_trans_sf"/>
</dbReference>
<evidence type="ECO:0000256" key="1">
    <source>
        <dbReference type="ARBA" id="ARBA00004141"/>
    </source>
</evidence>
<dbReference type="SUPFAM" id="SSF103473">
    <property type="entry name" value="MFS general substrate transporter"/>
    <property type="match status" value="1"/>
</dbReference>
<evidence type="ECO:0000256" key="2">
    <source>
        <dbReference type="ARBA" id="ARBA00007015"/>
    </source>
</evidence>
<feature type="transmembrane region" description="Helical" evidence="7">
    <location>
        <begin position="229"/>
        <end position="250"/>
    </location>
</feature>
<comment type="caution">
    <text evidence="8">The sequence shown here is derived from an EMBL/GenBank/DDBJ whole genome shotgun (WGS) entry which is preliminary data.</text>
</comment>
<dbReference type="EMBL" id="JARPOI010000015">
    <property type="protein sequence ID" value="KAJ9154084.1"/>
    <property type="molecule type" value="Genomic_DNA"/>
</dbReference>
<organism evidence="8 9">
    <name type="scientific">Hevea brasiliensis</name>
    <name type="common">Para rubber tree</name>
    <name type="synonym">Siphonia brasiliensis</name>
    <dbReference type="NCBI Taxonomy" id="3981"/>
    <lineage>
        <taxon>Eukaryota</taxon>
        <taxon>Viridiplantae</taxon>
        <taxon>Streptophyta</taxon>
        <taxon>Embryophyta</taxon>
        <taxon>Tracheophyta</taxon>
        <taxon>Spermatophyta</taxon>
        <taxon>Magnoliopsida</taxon>
        <taxon>eudicotyledons</taxon>
        <taxon>Gunneridae</taxon>
        <taxon>Pentapetalae</taxon>
        <taxon>rosids</taxon>
        <taxon>fabids</taxon>
        <taxon>Malpighiales</taxon>
        <taxon>Euphorbiaceae</taxon>
        <taxon>Crotonoideae</taxon>
        <taxon>Micrandreae</taxon>
        <taxon>Hevea</taxon>
    </lineage>
</organism>
<sequence length="551" mass="60502">MIPSSSSATKNPITTIAPQNPNLCLPTLRLSHFHLRPTQCSFQNQNPNIINTLAKPRTHLFGIITPSPVFPQKGNISRGYEEKRGFAQAGGQQMALLCGFGYWMQGFRCFPWLALNFHMANNLNLHPSLLQLVQYSANLPMVAKPLYGILSDAISIGGAHRIPYILIGVLMQVLSWGPLGFIPVAREALPTLLACVLLGNLGASITEVAKDALVAEYGQKHKKTGLQSYAFMASAVGGILGNLLGGCFLLKTPPQNMFIIFAFLLSIQLTISSTAREESLGLSQLSHHIFAKKSIWENIGKQLSGLKKALREESISCPLIWIVASIATVPALSGSIFCYQMQCLHLDPSVIGLSRVIGQLMLLSMSILYDRYWKEVPMRKLIGAMQFLYAASLLLDFVLVRQINLRHGIPNEVFVCCFSGLAETLAQFKLLPFSVLLASLCPKGFEGSLTSFLASALCLSSILGGFLGVGLASFMGITAGNYSNLPIVILIQFVAALLPLRWIQLVPSQPIVKKDRKKGVSKRTRKSRRIGRVVLGSIYVYRRERESETQR</sequence>
<dbReference type="PANTHER" id="PTHR31585:SF12">
    <property type="entry name" value="FOLATE-BIOPTERIN TRANSPORTER 9, CHLOROPLASTIC-RELATED"/>
    <property type="match status" value="1"/>
</dbReference>